<dbReference type="EMBL" id="CP119078">
    <property type="protein sequence ID" value="WED43950.1"/>
    <property type="molecule type" value="Genomic_DNA"/>
</dbReference>
<proteinExistence type="predicted"/>
<name>A0ABY8ATF2_9GAMM</name>
<evidence type="ECO:0000313" key="2">
    <source>
        <dbReference type="Proteomes" id="UP001222087"/>
    </source>
</evidence>
<organism evidence="1 2">
    <name type="scientific">Legionella cardiaca</name>
    <dbReference type="NCBI Taxonomy" id="1071983"/>
    <lineage>
        <taxon>Bacteria</taxon>
        <taxon>Pseudomonadati</taxon>
        <taxon>Pseudomonadota</taxon>
        <taxon>Gammaproteobacteria</taxon>
        <taxon>Legionellales</taxon>
        <taxon>Legionellaceae</taxon>
        <taxon>Legionella</taxon>
    </lineage>
</organism>
<dbReference type="RefSeq" id="WP_275089764.1">
    <property type="nucleotide sequence ID" value="NZ_CP119078.1"/>
</dbReference>
<dbReference type="Proteomes" id="UP001222087">
    <property type="component" value="Chromosome"/>
</dbReference>
<accession>A0ABY8ATF2</accession>
<protein>
    <submittedName>
        <fullName evidence="1">Uncharacterized protein</fullName>
    </submittedName>
</protein>
<keyword evidence="2" id="KW-1185">Reference proteome</keyword>
<sequence length="163" mass="18587">MKQSLEEIIKSPFAKERFRLAQEAFEHTMSVIKGSSNRLSESEIQTSFGQKIITSLNKMREEKIEEPLYSLEWIQHVAFLAEAYGVGNCCEKGCVTFNVLHRLLDLLPSGRGINIELFNNPMIDHFFVVIGRDSSTDSANPCTWNKEAIICDPWVGKTLLFSW</sequence>
<reference evidence="1 2" key="1">
    <citation type="submission" date="2023-02" db="EMBL/GenBank/DDBJ databases">
        <title>Genome Sequence of L. cardiaca H63T.</title>
        <authorList>
            <person name="Lopez A.E."/>
            <person name="Cianciotto N.P."/>
        </authorList>
    </citation>
    <scope>NUCLEOTIDE SEQUENCE [LARGE SCALE GENOMIC DNA]</scope>
    <source>
        <strain evidence="1 2">H63</strain>
    </source>
</reference>
<gene>
    <name evidence="1" type="ORF">PXX05_03970</name>
</gene>
<evidence type="ECO:0000313" key="1">
    <source>
        <dbReference type="EMBL" id="WED43950.1"/>
    </source>
</evidence>